<feature type="domain" description="RNA polymerase sigma-70 region 2" evidence="5">
    <location>
        <begin position="15"/>
        <end position="74"/>
    </location>
</feature>
<evidence type="ECO:0000256" key="2">
    <source>
        <dbReference type="ARBA" id="ARBA00023015"/>
    </source>
</evidence>
<dbReference type="SUPFAM" id="SSF88946">
    <property type="entry name" value="Sigma2 domain of RNA polymerase sigma factors"/>
    <property type="match status" value="1"/>
</dbReference>
<comment type="caution">
    <text evidence="7">The sequence shown here is derived from an EMBL/GenBank/DDBJ whole genome shotgun (WGS) entry which is preliminary data.</text>
</comment>
<evidence type="ECO:0000256" key="4">
    <source>
        <dbReference type="ARBA" id="ARBA00023163"/>
    </source>
</evidence>
<organism evidence="7 8">
    <name type="scientific">Microscilla marina ATCC 23134</name>
    <dbReference type="NCBI Taxonomy" id="313606"/>
    <lineage>
        <taxon>Bacteria</taxon>
        <taxon>Pseudomonadati</taxon>
        <taxon>Bacteroidota</taxon>
        <taxon>Cytophagia</taxon>
        <taxon>Cytophagales</taxon>
        <taxon>Microscillaceae</taxon>
        <taxon>Microscilla</taxon>
    </lineage>
</organism>
<evidence type="ECO:0000313" key="8">
    <source>
        <dbReference type="Proteomes" id="UP000004095"/>
    </source>
</evidence>
<keyword evidence="8" id="KW-1185">Reference proteome</keyword>
<proteinExistence type="inferred from homology"/>
<keyword evidence="3" id="KW-0731">Sigma factor</keyword>
<gene>
    <name evidence="7" type="ORF">M23134_00758</name>
</gene>
<evidence type="ECO:0000259" key="6">
    <source>
        <dbReference type="Pfam" id="PF08281"/>
    </source>
</evidence>
<protein>
    <submittedName>
        <fullName evidence="7">RNA polymerase ECF-type sigma factor</fullName>
    </submittedName>
</protein>
<accession>A1ZS69</accession>
<sequence>MHMDLELETTFLEGVERNKQKILRICSVYARDDEDKKDLFQEILINIWKAMPSFKAKSSLDTWMYRITLNICLSTQTKLTKKKKHFVNMDSITLSRYEEPPITKEESQRLIFLRSCIKMMNEADKGMITLYLEELAYKEIADVTGLTENHVAVRIMRIKKKLLNCINERS</sequence>
<keyword evidence="2" id="KW-0805">Transcription regulation</keyword>
<dbReference type="Gene3D" id="1.10.1740.10">
    <property type="match status" value="1"/>
</dbReference>
<comment type="similarity">
    <text evidence="1">Belongs to the sigma-70 factor family. ECF subfamily.</text>
</comment>
<dbReference type="PANTHER" id="PTHR43133">
    <property type="entry name" value="RNA POLYMERASE ECF-TYPE SIGMA FACTO"/>
    <property type="match status" value="1"/>
</dbReference>
<dbReference type="InterPro" id="IPR039425">
    <property type="entry name" value="RNA_pol_sigma-70-like"/>
</dbReference>
<dbReference type="InterPro" id="IPR036388">
    <property type="entry name" value="WH-like_DNA-bd_sf"/>
</dbReference>
<evidence type="ECO:0000259" key="5">
    <source>
        <dbReference type="Pfam" id="PF04542"/>
    </source>
</evidence>
<evidence type="ECO:0000256" key="3">
    <source>
        <dbReference type="ARBA" id="ARBA00023082"/>
    </source>
</evidence>
<dbReference type="NCBIfam" id="TIGR02937">
    <property type="entry name" value="sigma70-ECF"/>
    <property type="match status" value="1"/>
</dbReference>
<dbReference type="GO" id="GO:0016987">
    <property type="term" value="F:sigma factor activity"/>
    <property type="evidence" value="ECO:0007669"/>
    <property type="project" value="UniProtKB-KW"/>
</dbReference>
<dbReference type="PANTHER" id="PTHR43133:SF45">
    <property type="entry name" value="RNA POLYMERASE ECF-TYPE SIGMA FACTOR"/>
    <property type="match status" value="1"/>
</dbReference>
<dbReference type="Pfam" id="PF04542">
    <property type="entry name" value="Sigma70_r2"/>
    <property type="match status" value="1"/>
</dbReference>
<dbReference type="InterPro" id="IPR013324">
    <property type="entry name" value="RNA_pol_sigma_r3/r4-like"/>
</dbReference>
<dbReference type="Pfam" id="PF08281">
    <property type="entry name" value="Sigma70_r4_2"/>
    <property type="match status" value="1"/>
</dbReference>
<dbReference type="Gene3D" id="1.10.10.10">
    <property type="entry name" value="Winged helix-like DNA-binding domain superfamily/Winged helix DNA-binding domain"/>
    <property type="match status" value="1"/>
</dbReference>
<dbReference type="AlphaFoldDB" id="A1ZS69"/>
<evidence type="ECO:0000313" key="7">
    <source>
        <dbReference type="EMBL" id="EAY26792.1"/>
    </source>
</evidence>
<keyword evidence="4" id="KW-0804">Transcription</keyword>
<dbReference type="InterPro" id="IPR007627">
    <property type="entry name" value="RNA_pol_sigma70_r2"/>
</dbReference>
<dbReference type="GO" id="GO:0003677">
    <property type="term" value="F:DNA binding"/>
    <property type="evidence" value="ECO:0007669"/>
    <property type="project" value="InterPro"/>
</dbReference>
<dbReference type="GO" id="GO:0006352">
    <property type="term" value="P:DNA-templated transcription initiation"/>
    <property type="evidence" value="ECO:0007669"/>
    <property type="project" value="InterPro"/>
</dbReference>
<evidence type="ECO:0000256" key="1">
    <source>
        <dbReference type="ARBA" id="ARBA00010641"/>
    </source>
</evidence>
<name>A1ZS69_MICM2</name>
<dbReference type="InterPro" id="IPR014284">
    <property type="entry name" value="RNA_pol_sigma-70_dom"/>
</dbReference>
<dbReference type="SUPFAM" id="SSF88659">
    <property type="entry name" value="Sigma3 and sigma4 domains of RNA polymerase sigma factors"/>
    <property type="match status" value="1"/>
</dbReference>
<dbReference type="InterPro" id="IPR013325">
    <property type="entry name" value="RNA_pol_sigma_r2"/>
</dbReference>
<dbReference type="EMBL" id="AAWS01000030">
    <property type="protein sequence ID" value="EAY26792.1"/>
    <property type="molecule type" value="Genomic_DNA"/>
</dbReference>
<dbReference type="eggNOG" id="COG1595">
    <property type="taxonomic scope" value="Bacteria"/>
</dbReference>
<dbReference type="Proteomes" id="UP000004095">
    <property type="component" value="Unassembled WGS sequence"/>
</dbReference>
<feature type="domain" description="RNA polymerase sigma factor 70 region 4 type 2" evidence="6">
    <location>
        <begin position="113"/>
        <end position="162"/>
    </location>
</feature>
<reference evidence="7 8" key="1">
    <citation type="submission" date="2007-01" db="EMBL/GenBank/DDBJ databases">
        <authorList>
            <person name="Haygood M."/>
            <person name="Podell S."/>
            <person name="Anderson C."/>
            <person name="Hopkinson B."/>
            <person name="Roe K."/>
            <person name="Barbeau K."/>
            <person name="Gaasterland T."/>
            <person name="Ferriera S."/>
            <person name="Johnson J."/>
            <person name="Kravitz S."/>
            <person name="Beeson K."/>
            <person name="Sutton G."/>
            <person name="Rogers Y.-H."/>
            <person name="Friedman R."/>
            <person name="Frazier M."/>
            <person name="Venter J.C."/>
        </authorList>
    </citation>
    <scope>NUCLEOTIDE SEQUENCE [LARGE SCALE GENOMIC DNA]</scope>
    <source>
        <strain evidence="7 8">ATCC 23134</strain>
    </source>
</reference>
<dbReference type="InterPro" id="IPR013249">
    <property type="entry name" value="RNA_pol_sigma70_r4_t2"/>
</dbReference>